<comment type="cofactor">
    <cofactor evidence="7">
        <name>Zn(2+)</name>
        <dbReference type="ChEBI" id="CHEBI:29105"/>
    </cofactor>
    <text evidence="7">Binds 1 zinc ion per subunit.</text>
</comment>
<keyword evidence="11" id="KW-1185">Reference proteome</keyword>
<dbReference type="AlphaFoldDB" id="A0A5S9MWU6"/>
<dbReference type="PRINTS" id="PR00987">
    <property type="entry name" value="TRNASYNTHGLU"/>
</dbReference>
<evidence type="ECO:0000313" key="11">
    <source>
        <dbReference type="Proteomes" id="UP000441399"/>
    </source>
</evidence>
<feature type="binding site" evidence="7">
    <location>
        <position position="175"/>
    </location>
    <ligand>
        <name>L-glutamate</name>
        <dbReference type="ChEBI" id="CHEBI:29985"/>
    </ligand>
</feature>
<dbReference type="HAMAP" id="MF_01428">
    <property type="entry name" value="Glu_Q_tRNA_synth"/>
    <property type="match status" value="1"/>
</dbReference>
<keyword evidence="4 7" id="KW-0862">Zinc</keyword>
<dbReference type="Proteomes" id="UP000441399">
    <property type="component" value="Unassembled WGS sequence"/>
</dbReference>
<name>A0A5S9MWU6_9GAMM</name>
<evidence type="ECO:0000256" key="1">
    <source>
        <dbReference type="ARBA" id="ARBA00022598"/>
    </source>
</evidence>
<keyword evidence="6 7" id="KW-0030">Aminoacyl-tRNA synthetase</keyword>
<sequence>MSSYIGRFAPSPTGPLHLGSLYTALASFLDARHYQGTWLLRIEDLDPPREEAGATEKIIETLQAHHLHWDNAVVLQSQRSERYETVLENLADTGHSFFCTCSRKQLAAYPQGYPGFCRHHQTQSANGKNAAIRLKTDGIQQTFIDLLQGQQQLPKRPDGLTNDFVIKRKDQLYAYQLAVVIDDIDQGVNVVVRGNDILDSTFKQGYLYRALGHTPPAYLHLPVIAAADGQKLSKQNHAPAIDNNQALDNIRQALALLNQPMPPTHLNLPNTLLFSIEHWDRQYLSRDAWLTTADNVSG</sequence>
<dbReference type="InterPro" id="IPR022380">
    <property type="entry name" value="Glu-Q_tRNA(Asp)_Synthase"/>
</dbReference>
<evidence type="ECO:0000256" key="6">
    <source>
        <dbReference type="ARBA" id="ARBA00023146"/>
    </source>
</evidence>
<dbReference type="GO" id="GO:0004818">
    <property type="term" value="F:glutamate-tRNA ligase activity"/>
    <property type="evidence" value="ECO:0007669"/>
    <property type="project" value="TreeGrafter"/>
</dbReference>
<evidence type="ECO:0000256" key="8">
    <source>
        <dbReference type="RuleBase" id="RU363037"/>
    </source>
</evidence>
<dbReference type="InterPro" id="IPR000924">
    <property type="entry name" value="Glu/Gln-tRNA-synth"/>
</dbReference>
<dbReference type="NCBIfam" id="TIGR03838">
    <property type="entry name" value="queuosine_YadB"/>
    <property type="match status" value="1"/>
</dbReference>
<feature type="binding site" evidence="7">
    <location>
        <position position="99"/>
    </location>
    <ligand>
        <name>Zn(2+)</name>
        <dbReference type="ChEBI" id="CHEBI:29105"/>
    </ligand>
</feature>
<gene>
    <name evidence="7 10" type="primary">gluQ</name>
    <name evidence="10" type="ORF">OPDIPICF_00345</name>
</gene>
<feature type="binding site" evidence="7">
    <location>
        <position position="234"/>
    </location>
    <ligand>
        <name>ATP</name>
        <dbReference type="ChEBI" id="CHEBI:30616"/>
    </ligand>
</feature>
<evidence type="ECO:0000256" key="3">
    <source>
        <dbReference type="ARBA" id="ARBA00022741"/>
    </source>
</evidence>
<evidence type="ECO:0000256" key="2">
    <source>
        <dbReference type="ARBA" id="ARBA00022723"/>
    </source>
</evidence>
<feature type="binding site" evidence="7">
    <location>
        <begin position="7"/>
        <end position="11"/>
    </location>
    <ligand>
        <name>L-glutamate</name>
        <dbReference type="ChEBI" id="CHEBI:29985"/>
    </ligand>
</feature>
<dbReference type="PANTHER" id="PTHR43311:SF1">
    <property type="entry name" value="GLUTAMYL-Q TRNA(ASP) SYNTHETASE"/>
    <property type="match status" value="1"/>
</dbReference>
<keyword evidence="8" id="KW-0648">Protein biosynthesis</keyword>
<dbReference type="OrthoDB" id="9807503at2"/>
<evidence type="ECO:0000256" key="4">
    <source>
        <dbReference type="ARBA" id="ARBA00022833"/>
    </source>
</evidence>
<evidence type="ECO:0000259" key="9">
    <source>
        <dbReference type="Pfam" id="PF00749"/>
    </source>
</evidence>
<evidence type="ECO:0000256" key="5">
    <source>
        <dbReference type="ARBA" id="ARBA00022840"/>
    </source>
</evidence>
<dbReference type="PANTHER" id="PTHR43311">
    <property type="entry name" value="GLUTAMATE--TRNA LIGASE"/>
    <property type="match status" value="1"/>
</dbReference>
<dbReference type="InterPro" id="IPR020058">
    <property type="entry name" value="Glu/Gln-tRNA-synth_Ib_cat-dom"/>
</dbReference>
<keyword evidence="1 7" id="KW-0436">Ligase</keyword>
<evidence type="ECO:0000256" key="7">
    <source>
        <dbReference type="HAMAP-Rule" id="MF_01428"/>
    </source>
</evidence>
<feature type="binding site" evidence="7">
    <location>
        <position position="43"/>
    </location>
    <ligand>
        <name>L-glutamate</name>
        <dbReference type="ChEBI" id="CHEBI:29985"/>
    </ligand>
</feature>
<keyword evidence="2 7" id="KW-0479">Metal-binding</keyword>
<feature type="binding site" evidence="7">
    <location>
        <position position="113"/>
    </location>
    <ligand>
        <name>Zn(2+)</name>
        <dbReference type="ChEBI" id="CHEBI:29105"/>
    </ligand>
</feature>
<comment type="similarity">
    <text evidence="7">Belongs to the class-I aminoacyl-tRNA synthetase family. GluQ subfamily.</text>
</comment>
<accession>A0A5S9MWU6</accession>
<dbReference type="GO" id="GO:0008270">
    <property type="term" value="F:zinc ion binding"/>
    <property type="evidence" value="ECO:0007669"/>
    <property type="project" value="UniProtKB-UniRule"/>
</dbReference>
<dbReference type="InterPro" id="IPR014729">
    <property type="entry name" value="Rossmann-like_a/b/a_fold"/>
</dbReference>
<organism evidence="10 11">
    <name type="scientific">BD1-7 clade bacterium</name>
    <dbReference type="NCBI Taxonomy" id="2029982"/>
    <lineage>
        <taxon>Bacteria</taxon>
        <taxon>Pseudomonadati</taxon>
        <taxon>Pseudomonadota</taxon>
        <taxon>Gammaproteobacteria</taxon>
        <taxon>Cellvibrionales</taxon>
        <taxon>Spongiibacteraceae</taxon>
        <taxon>BD1-7 clade</taxon>
    </lineage>
</organism>
<dbReference type="GO" id="GO:0005829">
    <property type="term" value="C:cytosol"/>
    <property type="evidence" value="ECO:0007669"/>
    <property type="project" value="TreeGrafter"/>
</dbReference>
<dbReference type="GO" id="GO:0005524">
    <property type="term" value="F:ATP binding"/>
    <property type="evidence" value="ECO:0007669"/>
    <property type="project" value="UniProtKB-KW"/>
</dbReference>
<dbReference type="GO" id="GO:0006400">
    <property type="term" value="P:tRNA modification"/>
    <property type="evidence" value="ECO:0007669"/>
    <property type="project" value="InterPro"/>
</dbReference>
<dbReference type="SUPFAM" id="SSF52374">
    <property type="entry name" value="Nucleotidylyl transferase"/>
    <property type="match status" value="1"/>
</dbReference>
<comment type="function">
    <text evidence="7">Catalyzes the tRNA-independent activation of glutamate in presence of ATP and the subsequent transfer of glutamate onto a tRNA(Asp). Glutamate is transferred on the 2-amino-5-(4,5-dihydroxy-2-cyclopenten-1-yl) moiety of the queuosine in the wobble position of the QUC anticodon.</text>
</comment>
<protein>
    <recommendedName>
        <fullName evidence="7">Glutamyl-Q tRNA(Asp) synthetase</fullName>
        <shortName evidence="7">Glu-Q-RSs</shortName>
        <ecNumber evidence="7">6.1.1.-</ecNumber>
    </recommendedName>
</protein>
<dbReference type="InterPro" id="IPR049940">
    <property type="entry name" value="GluQ/Sye"/>
</dbReference>
<feature type="binding site" evidence="7">
    <location>
        <position position="101"/>
    </location>
    <ligand>
        <name>Zn(2+)</name>
        <dbReference type="ChEBI" id="CHEBI:29105"/>
    </ligand>
</feature>
<dbReference type="Pfam" id="PF00749">
    <property type="entry name" value="tRNA-synt_1c"/>
    <property type="match status" value="1"/>
</dbReference>
<feature type="binding site" evidence="7">
    <location>
        <position position="193"/>
    </location>
    <ligand>
        <name>L-glutamate</name>
        <dbReference type="ChEBI" id="CHEBI:29985"/>
    </ligand>
</feature>
<feature type="short sequence motif" description="'HIGH' region" evidence="7">
    <location>
        <begin position="10"/>
        <end position="20"/>
    </location>
</feature>
<dbReference type="GO" id="GO:0006424">
    <property type="term" value="P:glutamyl-tRNA aminoacylation"/>
    <property type="evidence" value="ECO:0007669"/>
    <property type="project" value="InterPro"/>
</dbReference>
<dbReference type="EMBL" id="CACSIO010000001">
    <property type="protein sequence ID" value="CAA0081805.1"/>
    <property type="molecule type" value="Genomic_DNA"/>
</dbReference>
<feature type="domain" description="Glutamyl/glutaminyl-tRNA synthetase class Ib catalytic" evidence="9">
    <location>
        <begin position="7"/>
        <end position="253"/>
    </location>
</feature>
<keyword evidence="3 7" id="KW-0547">Nucleotide-binding</keyword>
<feature type="binding site" evidence="7">
    <location>
        <position position="117"/>
    </location>
    <ligand>
        <name>Zn(2+)</name>
        <dbReference type="ChEBI" id="CHEBI:29105"/>
    </ligand>
</feature>
<dbReference type="EC" id="6.1.1.-" evidence="7"/>
<dbReference type="NCBIfam" id="NF004314">
    <property type="entry name" value="PRK05710.1-3"/>
    <property type="match status" value="1"/>
</dbReference>
<reference evidence="10 11" key="1">
    <citation type="submission" date="2019-11" db="EMBL/GenBank/DDBJ databases">
        <authorList>
            <person name="Holert J."/>
        </authorList>
    </citation>
    <scope>NUCLEOTIDE SEQUENCE [LARGE SCALE GENOMIC DNA]</scope>
    <source>
        <strain evidence="10">SB11_3</strain>
    </source>
</reference>
<proteinExistence type="inferred from homology"/>
<feature type="short sequence motif" description="'KMSKS' region" evidence="7">
    <location>
        <begin position="231"/>
        <end position="235"/>
    </location>
</feature>
<dbReference type="Gene3D" id="3.40.50.620">
    <property type="entry name" value="HUPs"/>
    <property type="match status" value="1"/>
</dbReference>
<evidence type="ECO:0000313" key="10">
    <source>
        <dbReference type="EMBL" id="CAA0081805.1"/>
    </source>
</evidence>
<keyword evidence="5 7" id="KW-0067">ATP-binding</keyword>